<dbReference type="PANTHER" id="PTHR43685">
    <property type="entry name" value="GLYCOSYLTRANSFERASE"/>
    <property type="match status" value="1"/>
</dbReference>
<organism evidence="2 3">
    <name type="scientific">Modicisalibacter ilicicola DSM 19980</name>
    <dbReference type="NCBI Taxonomy" id="1121942"/>
    <lineage>
        <taxon>Bacteria</taxon>
        <taxon>Pseudomonadati</taxon>
        <taxon>Pseudomonadota</taxon>
        <taxon>Gammaproteobacteria</taxon>
        <taxon>Oceanospirillales</taxon>
        <taxon>Halomonadaceae</taxon>
        <taxon>Modicisalibacter</taxon>
    </lineage>
</organism>
<dbReference type="InterPro" id="IPR050834">
    <property type="entry name" value="Glycosyltransf_2"/>
</dbReference>
<proteinExistence type="predicted"/>
<evidence type="ECO:0000313" key="2">
    <source>
        <dbReference type="EMBL" id="SHF47831.1"/>
    </source>
</evidence>
<feature type="domain" description="Glycosyltransferase 2-like" evidence="1">
    <location>
        <begin position="30"/>
        <end position="89"/>
    </location>
</feature>
<dbReference type="Pfam" id="PF00535">
    <property type="entry name" value="Glycos_transf_2"/>
    <property type="match status" value="1"/>
</dbReference>
<keyword evidence="2" id="KW-0808">Transferase</keyword>
<dbReference type="GO" id="GO:0016740">
    <property type="term" value="F:transferase activity"/>
    <property type="evidence" value="ECO:0007669"/>
    <property type="project" value="UniProtKB-KW"/>
</dbReference>
<dbReference type="CDD" id="cd00761">
    <property type="entry name" value="Glyco_tranf_GTA_type"/>
    <property type="match status" value="1"/>
</dbReference>
<evidence type="ECO:0000313" key="3">
    <source>
        <dbReference type="Proteomes" id="UP000184346"/>
    </source>
</evidence>
<accession>A0A1M5BZH4</accession>
<dbReference type="SUPFAM" id="SSF53448">
    <property type="entry name" value="Nucleotide-diphospho-sugar transferases"/>
    <property type="match status" value="1"/>
</dbReference>
<dbReference type="AlphaFoldDB" id="A0A1M5BZH4"/>
<dbReference type="InterPro" id="IPR029044">
    <property type="entry name" value="Nucleotide-diphossugar_trans"/>
</dbReference>
<evidence type="ECO:0000259" key="1">
    <source>
        <dbReference type="Pfam" id="PF00535"/>
    </source>
</evidence>
<dbReference type="STRING" id="1121942.SAMN02745148_02753"/>
<dbReference type="PANTHER" id="PTHR43685:SF2">
    <property type="entry name" value="GLYCOSYLTRANSFERASE 2-LIKE DOMAIN-CONTAINING PROTEIN"/>
    <property type="match status" value="1"/>
</dbReference>
<dbReference type="Gene3D" id="3.90.550.10">
    <property type="entry name" value="Spore Coat Polysaccharide Biosynthesis Protein SpsA, Chain A"/>
    <property type="match status" value="1"/>
</dbReference>
<dbReference type="InterPro" id="IPR001173">
    <property type="entry name" value="Glyco_trans_2-like"/>
</dbReference>
<dbReference type="EMBL" id="FQUJ01000012">
    <property type="protein sequence ID" value="SHF47831.1"/>
    <property type="molecule type" value="Genomic_DNA"/>
</dbReference>
<protein>
    <submittedName>
        <fullName evidence="2">Glycosyltransferase like family 2</fullName>
    </submittedName>
</protein>
<reference evidence="2 3" key="1">
    <citation type="submission" date="2016-11" db="EMBL/GenBank/DDBJ databases">
        <authorList>
            <person name="Jaros S."/>
            <person name="Januszkiewicz K."/>
            <person name="Wedrychowicz H."/>
        </authorList>
    </citation>
    <scope>NUCLEOTIDE SEQUENCE [LARGE SCALE GENOMIC DNA]</scope>
    <source>
        <strain evidence="2 3">DSM 19980</strain>
    </source>
</reference>
<keyword evidence="3" id="KW-1185">Reference proteome</keyword>
<name>A0A1M5BZH4_9GAMM</name>
<dbReference type="Proteomes" id="UP000184346">
    <property type="component" value="Unassembled WGS sequence"/>
</dbReference>
<sequence length="265" mass="29711">MVGRNHGDTSFEFIIVDNDPGASIGMSPGSDCLVKVVKCEKEGAYAARNKGAQEARGEYLAFVDADCIFDDNWLVNAKNIIGENPDIDLVAGDVVLFAECHMKPNAFEIYDMILGINQRAYAKKGKSVTANLIIKKSVFADLRGFNDSRFSGSDHEFCERADKQGFRFGFFPCLIVYHPARNCMPLIANKAKRRVGGRIGVTKLKDAKAILITLLPPVVRFYKILFSKGFSWHDKKKAIRILFVVNKIQVVELYKILLLNKKKVR</sequence>
<gene>
    <name evidence="2" type="ORF">SAMN02745148_02753</name>
</gene>